<accession>A0A5R9GDL6</accession>
<gene>
    <name evidence="1" type="ORF">FE782_25465</name>
</gene>
<dbReference type="Proteomes" id="UP000309676">
    <property type="component" value="Unassembled WGS sequence"/>
</dbReference>
<proteinExistence type="predicted"/>
<dbReference type="OrthoDB" id="2645576at2"/>
<name>A0A5R9GDL6_9BACL</name>
<dbReference type="RefSeq" id="WP_138197183.1">
    <property type="nucleotide sequence ID" value="NZ_VCIW01000021.1"/>
</dbReference>
<dbReference type="EMBL" id="VCIW01000021">
    <property type="protein sequence ID" value="TLS49465.1"/>
    <property type="molecule type" value="Genomic_DNA"/>
</dbReference>
<keyword evidence="2" id="KW-1185">Reference proteome</keyword>
<dbReference type="AlphaFoldDB" id="A0A5R9GDL6"/>
<sequence length="62" mass="7107">MAAKGSNEVKDSVRELVRIYRPANPRKFVKDYVKKYRIPGGYEDALTRLVEFEMAKLEGSVS</sequence>
<organism evidence="1 2">
    <name type="scientific">Paenibacillus antri</name>
    <dbReference type="NCBI Taxonomy" id="2582848"/>
    <lineage>
        <taxon>Bacteria</taxon>
        <taxon>Bacillati</taxon>
        <taxon>Bacillota</taxon>
        <taxon>Bacilli</taxon>
        <taxon>Bacillales</taxon>
        <taxon>Paenibacillaceae</taxon>
        <taxon>Paenibacillus</taxon>
    </lineage>
</organism>
<evidence type="ECO:0000313" key="2">
    <source>
        <dbReference type="Proteomes" id="UP000309676"/>
    </source>
</evidence>
<reference evidence="1 2" key="1">
    <citation type="submission" date="2019-05" db="EMBL/GenBank/DDBJ databases">
        <authorList>
            <person name="Narsing Rao M.P."/>
            <person name="Li W.J."/>
        </authorList>
    </citation>
    <scope>NUCLEOTIDE SEQUENCE [LARGE SCALE GENOMIC DNA]</scope>
    <source>
        <strain evidence="1 2">SYSU_K30003</strain>
    </source>
</reference>
<protein>
    <submittedName>
        <fullName evidence="1">Uncharacterized protein</fullName>
    </submittedName>
</protein>
<evidence type="ECO:0000313" key="1">
    <source>
        <dbReference type="EMBL" id="TLS49465.1"/>
    </source>
</evidence>
<comment type="caution">
    <text evidence="1">The sequence shown here is derived from an EMBL/GenBank/DDBJ whole genome shotgun (WGS) entry which is preliminary data.</text>
</comment>